<feature type="compositionally biased region" description="Low complexity" evidence="1">
    <location>
        <begin position="32"/>
        <end position="47"/>
    </location>
</feature>
<keyword evidence="2" id="KW-0732">Signal</keyword>
<feature type="compositionally biased region" description="Polar residues" evidence="1">
    <location>
        <begin position="54"/>
        <end position="73"/>
    </location>
</feature>
<proteinExistence type="predicted"/>
<dbReference type="AlphaFoldDB" id="A0A9P1EJ83"/>
<evidence type="ECO:0000256" key="2">
    <source>
        <dbReference type="SAM" id="SignalP"/>
    </source>
</evidence>
<feature type="signal peptide" evidence="2">
    <location>
        <begin position="1"/>
        <end position="25"/>
    </location>
</feature>
<reference evidence="3" key="1">
    <citation type="submission" date="2022-07" db="EMBL/GenBank/DDBJ databases">
        <authorList>
            <person name="Macas J."/>
            <person name="Novak P."/>
            <person name="Neumann P."/>
        </authorList>
    </citation>
    <scope>NUCLEOTIDE SEQUENCE</scope>
</reference>
<keyword evidence="4" id="KW-1185">Reference proteome</keyword>
<dbReference type="EMBL" id="CAMAPE010000054">
    <property type="protein sequence ID" value="CAH9111055.1"/>
    <property type="molecule type" value="Genomic_DNA"/>
</dbReference>
<evidence type="ECO:0000313" key="4">
    <source>
        <dbReference type="Proteomes" id="UP001152484"/>
    </source>
</evidence>
<feature type="region of interest" description="Disordered" evidence="1">
    <location>
        <begin position="29"/>
        <end position="97"/>
    </location>
</feature>
<sequence length="118" mass="12361">MRSPPWSAAVAAEDLLLFFEVAAVAKDEAAEDGSTPAEAGSAAPAAGIEKSKTRSMTPVTRSTSATADNSKTSAAVCEQRRSAEAGKRRRQASSGPALGLWLPSFKDIFVQIQIIILI</sequence>
<evidence type="ECO:0000256" key="1">
    <source>
        <dbReference type="SAM" id="MobiDB-lite"/>
    </source>
</evidence>
<evidence type="ECO:0000313" key="3">
    <source>
        <dbReference type="EMBL" id="CAH9111055.1"/>
    </source>
</evidence>
<dbReference type="Proteomes" id="UP001152484">
    <property type="component" value="Unassembled WGS sequence"/>
</dbReference>
<feature type="chain" id="PRO_5040202081" evidence="2">
    <location>
        <begin position="26"/>
        <end position="118"/>
    </location>
</feature>
<protein>
    <submittedName>
        <fullName evidence="3">Uncharacterized protein</fullName>
    </submittedName>
</protein>
<gene>
    <name evidence="3" type="ORF">CEURO_LOCUS19074</name>
</gene>
<organism evidence="3 4">
    <name type="scientific">Cuscuta europaea</name>
    <name type="common">European dodder</name>
    <dbReference type="NCBI Taxonomy" id="41803"/>
    <lineage>
        <taxon>Eukaryota</taxon>
        <taxon>Viridiplantae</taxon>
        <taxon>Streptophyta</taxon>
        <taxon>Embryophyta</taxon>
        <taxon>Tracheophyta</taxon>
        <taxon>Spermatophyta</taxon>
        <taxon>Magnoliopsida</taxon>
        <taxon>eudicotyledons</taxon>
        <taxon>Gunneridae</taxon>
        <taxon>Pentapetalae</taxon>
        <taxon>asterids</taxon>
        <taxon>lamiids</taxon>
        <taxon>Solanales</taxon>
        <taxon>Convolvulaceae</taxon>
        <taxon>Cuscuteae</taxon>
        <taxon>Cuscuta</taxon>
        <taxon>Cuscuta subgen. Cuscuta</taxon>
    </lineage>
</organism>
<name>A0A9P1EJ83_CUSEU</name>
<accession>A0A9P1EJ83</accession>
<comment type="caution">
    <text evidence="3">The sequence shown here is derived from an EMBL/GenBank/DDBJ whole genome shotgun (WGS) entry which is preliminary data.</text>
</comment>